<keyword evidence="1" id="KW-0645">Protease</keyword>
<dbReference type="PROSITE" id="PS50249">
    <property type="entry name" value="MPN"/>
    <property type="match status" value="1"/>
</dbReference>
<dbReference type="EMBL" id="QFOI01000029">
    <property type="protein sequence ID" value="PZP51497.1"/>
    <property type="molecule type" value="Genomic_DNA"/>
</dbReference>
<dbReference type="InterPro" id="IPR037518">
    <property type="entry name" value="MPN"/>
</dbReference>
<evidence type="ECO:0000256" key="5">
    <source>
        <dbReference type="ARBA" id="ARBA00023049"/>
    </source>
</evidence>
<organism evidence="7 8">
    <name type="scientific">Pseudopedobacter saltans</name>
    <dbReference type="NCBI Taxonomy" id="151895"/>
    <lineage>
        <taxon>Bacteria</taxon>
        <taxon>Pseudomonadati</taxon>
        <taxon>Bacteroidota</taxon>
        <taxon>Sphingobacteriia</taxon>
        <taxon>Sphingobacteriales</taxon>
        <taxon>Sphingobacteriaceae</taxon>
        <taxon>Pseudopedobacter</taxon>
    </lineage>
</organism>
<evidence type="ECO:0000256" key="3">
    <source>
        <dbReference type="ARBA" id="ARBA00022801"/>
    </source>
</evidence>
<reference evidence="7 8" key="1">
    <citation type="submission" date="2017-11" db="EMBL/GenBank/DDBJ databases">
        <title>Infants hospitalized years apart are colonized by the same room-sourced microbial strains.</title>
        <authorList>
            <person name="Brooks B."/>
            <person name="Olm M.R."/>
            <person name="Firek B.A."/>
            <person name="Baker R."/>
            <person name="Thomas B.C."/>
            <person name="Morowitz M.J."/>
            <person name="Banfield J.F."/>
        </authorList>
    </citation>
    <scope>NUCLEOTIDE SEQUENCE [LARGE SCALE GENOMIC DNA]</scope>
    <source>
        <strain evidence="7">S2_009_000_R2_76</strain>
    </source>
</reference>
<feature type="domain" description="MPN" evidence="6">
    <location>
        <begin position="42"/>
        <end position="168"/>
    </location>
</feature>
<comment type="caution">
    <text evidence="7">The sequence shown here is derived from an EMBL/GenBank/DDBJ whole genome shotgun (WGS) entry which is preliminary data.</text>
</comment>
<dbReference type="CDD" id="cd08071">
    <property type="entry name" value="MPN_DUF2466"/>
    <property type="match status" value="1"/>
</dbReference>
<protein>
    <submittedName>
        <fullName evidence="7">DNA repair protein</fullName>
    </submittedName>
</protein>
<dbReference type="PANTHER" id="PTHR30471:SF3">
    <property type="entry name" value="UPF0758 PROTEIN YEES-RELATED"/>
    <property type="match status" value="1"/>
</dbReference>
<dbReference type="Gene3D" id="3.40.140.10">
    <property type="entry name" value="Cytidine Deaminase, domain 2"/>
    <property type="match status" value="1"/>
</dbReference>
<dbReference type="AlphaFoldDB" id="A0A2W5FCY0"/>
<dbReference type="GO" id="GO:0046872">
    <property type="term" value="F:metal ion binding"/>
    <property type="evidence" value="ECO:0007669"/>
    <property type="project" value="UniProtKB-KW"/>
</dbReference>
<sequence>METSNPTNNLSGNVTTTTNDWTLVQEVSISYKNTIPSSQRPLVCGSLQVADLLRHLWNSDEMEVRESFKLLLLNNANRVLGIYHASEGGTTGTIVDVRLLLTVALKANACKFIVAVHNHPSANLKPSSADIRLTTKLKDAAALLDITLLDHIILSTESYYSFADEGLL</sequence>
<dbReference type="GO" id="GO:0008237">
    <property type="term" value="F:metallopeptidase activity"/>
    <property type="evidence" value="ECO:0007669"/>
    <property type="project" value="UniProtKB-KW"/>
</dbReference>
<evidence type="ECO:0000256" key="4">
    <source>
        <dbReference type="ARBA" id="ARBA00022833"/>
    </source>
</evidence>
<dbReference type="GO" id="GO:0006508">
    <property type="term" value="P:proteolysis"/>
    <property type="evidence" value="ECO:0007669"/>
    <property type="project" value="UniProtKB-KW"/>
</dbReference>
<keyword evidence="5" id="KW-0482">Metalloprotease</keyword>
<proteinExistence type="predicted"/>
<evidence type="ECO:0000256" key="1">
    <source>
        <dbReference type="ARBA" id="ARBA00022670"/>
    </source>
</evidence>
<keyword evidence="3" id="KW-0378">Hydrolase</keyword>
<dbReference type="InterPro" id="IPR025657">
    <property type="entry name" value="RadC_JAB"/>
</dbReference>
<evidence type="ECO:0000313" key="8">
    <source>
        <dbReference type="Proteomes" id="UP000249645"/>
    </source>
</evidence>
<keyword evidence="2" id="KW-0479">Metal-binding</keyword>
<keyword evidence="4" id="KW-0862">Zinc</keyword>
<dbReference type="Pfam" id="PF04002">
    <property type="entry name" value="RadC"/>
    <property type="match status" value="1"/>
</dbReference>
<evidence type="ECO:0000259" key="6">
    <source>
        <dbReference type="PROSITE" id="PS50249"/>
    </source>
</evidence>
<evidence type="ECO:0000256" key="2">
    <source>
        <dbReference type="ARBA" id="ARBA00022723"/>
    </source>
</evidence>
<accession>A0A2W5FCY0</accession>
<dbReference type="PANTHER" id="PTHR30471">
    <property type="entry name" value="DNA REPAIR PROTEIN RADC"/>
    <property type="match status" value="1"/>
</dbReference>
<dbReference type="Proteomes" id="UP000249645">
    <property type="component" value="Unassembled WGS sequence"/>
</dbReference>
<dbReference type="InterPro" id="IPR001405">
    <property type="entry name" value="UPF0758"/>
</dbReference>
<name>A0A2W5FCY0_9SPHI</name>
<evidence type="ECO:0000313" key="7">
    <source>
        <dbReference type="EMBL" id="PZP51497.1"/>
    </source>
</evidence>
<gene>
    <name evidence="7" type="ORF">DI598_03080</name>
</gene>